<proteinExistence type="predicted"/>
<protein>
    <submittedName>
        <fullName evidence="1">Uncharacterized protein</fullName>
    </submittedName>
</protein>
<accession>A0A392SU21</accession>
<comment type="caution">
    <text evidence="1">The sequence shown here is derived from an EMBL/GenBank/DDBJ whole genome shotgun (WGS) entry which is preliminary data.</text>
</comment>
<name>A0A392SU21_9FABA</name>
<evidence type="ECO:0000313" key="1">
    <source>
        <dbReference type="EMBL" id="MCI52159.1"/>
    </source>
</evidence>
<dbReference type="AlphaFoldDB" id="A0A392SU21"/>
<feature type="non-terminal residue" evidence="1">
    <location>
        <position position="32"/>
    </location>
</feature>
<organism evidence="1 2">
    <name type="scientific">Trifolium medium</name>
    <dbReference type="NCBI Taxonomy" id="97028"/>
    <lineage>
        <taxon>Eukaryota</taxon>
        <taxon>Viridiplantae</taxon>
        <taxon>Streptophyta</taxon>
        <taxon>Embryophyta</taxon>
        <taxon>Tracheophyta</taxon>
        <taxon>Spermatophyta</taxon>
        <taxon>Magnoliopsida</taxon>
        <taxon>eudicotyledons</taxon>
        <taxon>Gunneridae</taxon>
        <taxon>Pentapetalae</taxon>
        <taxon>rosids</taxon>
        <taxon>fabids</taxon>
        <taxon>Fabales</taxon>
        <taxon>Fabaceae</taxon>
        <taxon>Papilionoideae</taxon>
        <taxon>50 kb inversion clade</taxon>
        <taxon>NPAAA clade</taxon>
        <taxon>Hologalegina</taxon>
        <taxon>IRL clade</taxon>
        <taxon>Trifolieae</taxon>
        <taxon>Trifolium</taxon>
    </lineage>
</organism>
<dbReference type="EMBL" id="LXQA010443072">
    <property type="protein sequence ID" value="MCI52159.1"/>
    <property type="molecule type" value="Genomic_DNA"/>
</dbReference>
<dbReference type="Proteomes" id="UP000265520">
    <property type="component" value="Unassembled WGS sequence"/>
</dbReference>
<reference evidence="1 2" key="1">
    <citation type="journal article" date="2018" name="Front. Plant Sci.">
        <title>Red Clover (Trifolium pratense) and Zigzag Clover (T. medium) - A Picture of Genomic Similarities and Differences.</title>
        <authorList>
            <person name="Dluhosova J."/>
            <person name="Istvanek J."/>
            <person name="Nedelnik J."/>
            <person name="Repkova J."/>
        </authorList>
    </citation>
    <scope>NUCLEOTIDE SEQUENCE [LARGE SCALE GENOMIC DNA]</scope>
    <source>
        <strain evidence="2">cv. 10/8</strain>
        <tissue evidence="1">Leaf</tissue>
    </source>
</reference>
<sequence>MMKGRFKRSCCGGWGGRPGTVVGVVGGRITAA</sequence>
<keyword evidence="2" id="KW-1185">Reference proteome</keyword>
<evidence type="ECO:0000313" key="2">
    <source>
        <dbReference type="Proteomes" id="UP000265520"/>
    </source>
</evidence>